<reference evidence="2" key="1">
    <citation type="submission" date="2021-02" db="EMBL/GenBank/DDBJ databases">
        <title>Genome sequence Cadophora malorum strain M34.</title>
        <authorList>
            <person name="Stefanovic E."/>
            <person name="Vu D."/>
            <person name="Scully C."/>
            <person name="Dijksterhuis J."/>
            <person name="Roader J."/>
            <person name="Houbraken J."/>
        </authorList>
    </citation>
    <scope>NUCLEOTIDE SEQUENCE</scope>
    <source>
        <strain evidence="2">M34</strain>
    </source>
</reference>
<feature type="region of interest" description="Disordered" evidence="1">
    <location>
        <begin position="893"/>
        <end position="977"/>
    </location>
</feature>
<dbReference type="Proteomes" id="UP000664132">
    <property type="component" value="Unassembled WGS sequence"/>
</dbReference>
<comment type="caution">
    <text evidence="2">The sequence shown here is derived from an EMBL/GenBank/DDBJ whole genome shotgun (WGS) entry which is preliminary data.</text>
</comment>
<name>A0A8H8BWX4_9HELO</name>
<feature type="compositionally biased region" description="Acidic residues" evidence="1">
    <location>
        <begin position="914"/>
        <end position="939"/>
    </location>
</feature>
<evidence type="ECO:0000256" key="1">
    <source>
        <dbReference type="SAM" id="MobiDB-lite"/>
    </source>
</evidence>
<feature type="compositionally biased region" description="Polar residues" evidence="1">
    <location>
        <begin position="310"/>
        <end position="323"/>
    </location>
</feature>
<dbReference type="AlphaFoldDB" id="A0A8H8BWX4"/>
<sequence>MTTSLPSPDLAFSDTASQPDEHLLSIPKTSAACQASNDMKASDLSDDSDSYHMGTPASVASDKMEKPGSLDARAKISNLLKDKEQEWRAVAERKGPLRLLDLPMDVLKEIVKEVTHTNDLTALALTHSALHNLAIPHIYSRFDIVWPDAAATTDPRTGVDALTYGLATLCMGDVFTDHSKPQSFACMNCGTENITECSHGLKSGSGGAQRRLGNQYPQFTRKFSLGNGPTDWVQEYLITKESGKMLGTLVALAVARMVHLETFVWDMPTGVLRDVWLALSSLQNRDPTQDCRLERVWVRWHDNSDPSIPAPTQGSNNGSSTIPQMLANSQLTSVGWTVPPGSLATSQGPSYPIPYSQSRVEYPTLSVLPPLRSLSVLDIDELDYLDEMSVLIAKSKDRLRELRVGVSAKAVNRDFAIAWDGTNLHQVDHKAQWPGASTIGERRLGGVLGVLLGRIFDIRKKQKAKPEKKDRSTSMASSTPIPPEAQQMAATAASLDFSNQDAELLLSHMSESLEGEAHQDVWPGKESTGFSEAILSSPFNGDGAPPVNNTNGLDLHPPHLSTAGVDSAQSDVDSLTALISAHDLSTVAQNVTTSPIAMHSEVISGPPLRRSHTQSQKQAHFSEIKPAERERLDGKLKLQTLELERIPLSIAVLQKGFDWSVLANLTILDCAQHDRLWVMLRRHFQPTPLSSSHSSKHGTGTQYHLNLKRIHTDAASPALISFLKETLAPNTLETLFLQDRRRPSGATPVTIDAIYRGPLKRHRASLKRLMLDSSDRVPRSVASPSDSSRWRAWVPNRDVLNFITSGRMSSLRELSIAIDYSNWHHFLQRLPQIPHLRSLNIPFVADHVTPAFDPRELALQVVDVIVLRPEVELCYMGVSHKCFEILENRPHDDMHGSGDSHSSAANGGPGGTQTDEEDEDEDEDGSDEDEDEEDEEDDNGTAIGAPLGVDPDETESEISDHDNSDSDSWDGSDDGRSNVRLRLREILFYDDKVSIFKARHGKL</sequence>
<feature type="compositionally biased region" description="Polar residues" evidence="1">
    <location>
        <begin position="27"/>
        <end position="39"/>
    </location>
</feature>
<evidence type="ECO:0008006" key="4">
    <source>
        <dbReference type="Google" id="ProtNLM"/>
    </source>
</evidence>
<feature type="region of interest" description="Disordered" evidence="1">
    <location>
        <begin position="304"/>
        <end position="323"/>
    </location>
</feature>
<proteinExistence type="predicted"/>
<dbReference type="OrthoDB" id="3199516at2759"/>
<dbReference type="EMBL" id="JAFJYH010000001">
    <property type="protein sequence ID" value="KAG4426714.1"/>
    <property type="molecule type" value="Genomic_DNA"/>
</dbReference>
<gene>
    <name evidence="2" type="ORF">IFR04_000145</name>
</gene>
<evidence type="ECO:0000313" key="2">
    <source>
        <dbReference type="EMBL" id="KAG4426714.1"/>
    </source>
</evidence>
<feature type="region of interest" description="Disordered" evidence="1">
    <location>
        <begin position="1"/>
        <end position="68"/>
    </location>
</feature>
<protein>
    <recommendedName>
        <fullName evidence="4">F-box domain-containing protein</fullName>
    </recommendedName>
</protein>
<organism evidence="2 3">
    <name type="scientific">Cadophora malorum</name>
    <dbReference type="NCBI Taxonomy" id="108018"/>
    <lineage>
        <taxon>Eukaryota</taxon>
        <taxon>Fungi</taxon>
        <taxon>Dikarya</taxon>
        <taxon>Ascomycota</taxon>
        <taxon>Pezizomycotina</taxon>
        <taxon>Leotiomycetes</taxon>
        <taxon>Helotiales</taxon>
        <taxon>Ploettnerulaceae</taxon>
        <taxon>Cadophora</taxon>
    </lineage>
</organism>
<evidence type="ECO:0000313" key="3">
    <source>
        <dbReference type="Proteomes" id="UP000664132"/>
    </source>
</evidence>
<accession>A0A8H8BWX4</accession>
<feature type="compositionally biased region" description="Basic and acidic residues" evidence="1">
    <location>
        <begin position="462"/>
        <end position="472"/>
    </location>
</feature>
<feature type="region of interest" description="Disordered" evidence="1">
    <location>
        <begin position="462"/>
        <end position="485"/>
    </location>
</feature>
<keyword evidence="3" id="KW-1185">Reference proteome</keyword>